<keyword evidence="4" id="KW-0233">DNA recombination</keyword>
<dbReference type="InterPro" id="IPR011010">
    <property type="entry name" value="DNA_brk_join_enz"/>
</dbReference>
<dbReference type="InterPro" id="IPR002104">
    <property type="entry name" value="Integrase_catalytic"/>
</dbReference>
<evidence type="ECO:0000313" key="9">
    <source>
        <dbReference type="Proteomes" id="UP000237340"/>
    </source>
</evidence>
<evidence type="ECO:0000259" key="7">
    <source>
        <dbReference type="PROSITE" id="PS51900"/>
    </source>
</evidence>
<gene>
    <name evidence="8" type="ORF">C3B61_03430</name>
</gene>
<dbReference type="Gene3D" id="1.10.443.10">
    <property type="entry name" value="Intergrase catalytic core"/>
    <property type="match status" value="1"/>
</dbReference>
<dbReference type="InterPro" id="IPR004107">
    <property type="entry name" value="Integrase_SAM-like_N"/>
</dbReference>
<dbReference type="GO" id="GO:0015074">
    <property type="term" value="P:DNA integration"/>
    <property type="evidence" value="ECO:0007669"/>
    <property type="project" value="UniProtKB-KW"/>
</dbReference>
<dbReference type="PANTHER" id="PTHR30349">
    <property type="entry name" value="PHAGE INTEGRASE-RELATED"/>
    <property type="match status" value="1"/>
</dbReference>
<dbReference type="InterPro" id="IPR050090">
    <property type="entry name" value="Tyrosine_recombinase_XerCD"/>
</dbReference>
<dbReference type="Pfam" id="PF00589">
    <property type="entry name" value="Phage_integrase"/>
    <property type="match status" value="1"/>
</dbReference>
<evidence type="ECO:0000256" key="1">
    <source>
        <dbReference type="ARBA" id="ARBA00008857"/>
    </source>
</evidence>
<dbReference type="EMBL" id="PPXD01000005">
    <property type="protein sequence ID" value="POH68964.1"/>
    <property type="molecule type" value="Genomic_DNA"/>
</dbReference>
<protein>
    <submittedName>
        <fullName evidence="8">Site-specific integrase</fullName>
    </submittedName>
</protein>
<keyword evidence="3 5" id="KW-0238">DNA-binding</keyword>
<dbReference type="RefSeq" id="WP_103459550.1">
    <property type="nucleotide sequence ID" value="NZ_PPXD01000005.1"/>
</dbReference>
<dbReference type="GO" id="GO:0006310">
    <property type="term" value="P:DNA recombination"/>
    <property type="evidence" value="ECO:0007669"/>
    <property type="project" value="UniProtKB-KW"/>
</dbReference>
<dbReference type="Gene3D" id="1.10.150.130">
    <property type="match status" value="1"/>
</dbReference>
<comment type="caution">
    <text evidence="8">The sequence shown here is derived from an EMBL/GenBank/DDBJ whole genome shotgun (WGS) entry which is preliminary data.</text>
</comment>
<accession>A0A2S3ZKT6</accession>
<evidence type="ECO:0000256" key="5">
    <source>
        <dbReference type="PROSITE-ProRule" id="PRU01248"/>
    </source>
</evidence>
<evidence type="ECO:0000256" key="2">
    <source>
        <dbReference type="ARBA" id="ARBA00022908"/>
    </source>
</evidence>
<reference evidence="8 9" key="1">
    <citation type="submission" date="2018-01" db="EMBL/GenBank/DDBJ databases">
        <title>Cryobacterium sp. nov., from glaciers in China.</title>
        <authorList>
            <person name="Liu Q."/>
            <person name="Xin Y.-H."/>
        </authorList>
    </citation>
    <scope>NUCLEOTIDE SEQUENCE [LARGE SCALE GENOMIC DNA]</scope>
    <source>
        <strain evidence="8 9">TMN-42</strain>
    </source>
</reference>
<feature type="domain" description="Core-binding (CB)" evidence="7">
    <location>
        <begin position="62"/>
        <end position="146"/>
    </location>
</feature>
<keyword evidence="9" id="KW-1185">Reference proteome</keyword>
<dbReference type="PANTHER" id="PTHR30349:SF64">
    <property type="entry name" value="PROPHAGE INTEGRASE INTD-RELATED"/>
    <property type="match status" value="1"/>
</dbReference>
<dbReference type="InterPro" id="IPR013762">
    <property type="entry name" value="Integrase-like_cat_sf"/>
</dbReference>
<name>A0A2S3ZKT6_9MICO</name>
<proteinExistence type="inferred from homology"/>
<dbReference type="Proteomes" id="UP000237340">
    <property type="component" value="Unassembled WGS sequence"/>
</dbReference>
<feature type="domain" description="Tyr recombinase" evidence="6">
    <location>
        <begin position="167"/>
        <end position="355"/>
    </location>
</feature>
<evidence type="ECO:0000256" key="4">
    <source>
        <dbReference type="ARBA" id="ARBA00023172"/>
    </source>
</evidence>
<organism evidence="8 9">
    <name type="scientific">Cryobacterium zongtaii</name>
    <dbReference type="NCBI Taxonomy" id="1259217"/>
    <lineage>
        <taxon>Bacteria</taxon>
        <taxon>Bacillati</taxon>
        <taxon>Actinomycetota</taxon>
        <taxon>Actinomycetes</taxon>
        <taxon>Micrococcales</taxon>
        <taxon>Microbacteriaceae</taxon>
        <taxon>Cryobacterium</taxon>
    </lineage>
</organism>
<dbReference type="InterPro" id="IPR044068">
    <property type="entry name" value="CB"/>
</dbReference>
<dbReference type="SUPFAM" id="SSF56349">
    <property type="entry name" value="DNA breaking-rejoining enzymes"/>
    <property type="match status" value="1"/>
</dbReference>
<keyword evidence="2" id="KW-0229">DNA integration</keyword>
<evidence type="ECO:0000256" key="3">
    <source>
        <dbReference type="ARBA" id="ARBA00023125"/>
    </source>
</evidence>
<evidence type="ECO:0000259" key="6">
    <source>
        <dbReference type="PROSITE" id="PS51898"/>
    </source>
</evidence>
<dbReference type="AlphaFoldDB" id="A0A2S3ZKT6"/>
<comment type="similarity">
    <text evidence="1">Belongs to the 'phage' integrase family.</text>
</comment>
<dbReference type="InterPro" id="IPR010998">
    <property type="entry name" value="Integrase_recombinase_N"/>
</dbReference>
<sequence>MGSITAYETGDGKRYRVRYRDPDHKSREKNGFIRKRDAEDYLAETVVATNRGDYIDPRTAKMTVREVGDEWLANQSHLKPSSYRAIETAWRVHIAPAWGHRRLGEIRHSEIQTWFTTFTANEGKPRSATVVMRAFGVLAGILDVAVLDRRLTSNPARGVKMPRKGKKKRAYLKPRQVELLAKHCGENATLVYLLSYTGLRWGEAVGLRVGTLDMLRRRMQVEENAVIMGKDVFVGTTKSHENRSVPFPKFLSEPLARQCEGKTRTQLVFGKGEIHQRRPGSGKGWFHRAVIAAQAEDRDFPYLTPHDLRHTAASIAIHSGANVKAVQRMLGHASAAMTLDTYADLFEDDLNDVSDRMDAVRAESVVGFSWGKTS</sequence>
<dbReference type="PROSITE" id="PS51898">
    <property type="entry name" value="TYR_RECOMBINASE"/>
    <property type="match status" value="1"/>
</dbReference>
<dbReference type="CDD" id="cd01189">
    <property type="entry name" value="INT_ICEBs1_C_like"/>
    <property type="match status" value="1"/>
</dbReference>
<evidence type="ECO:0000313" key="8">
    <source>
        <dbReference type="EMBL" id="POH68964.1"/>
    </source>
</evidence>
<dbReference type="GO" id="GO:0003677">
    <property type="term" value="F:DNA binding"/>
    <property type="evidence" value="ECO:0007669"/>
    <property type="project" value="UniProtKB-UniRule"/>
</dbReference>
<dbReference type="Pfam" id="PF14659">
    <property type="entry name" value="Phage_int_SAM_3"/>
    <property type="match status" value="1"/>
</dbReference>
<dbReference type="PROSITE" id="PS51900">
    <property type="entry name" value="CB"/>
    <property type="match status" value="1"/>
</dbReference>